<dbReference type="InterPro" id="IPR049511">
    <property type="entry name" value="PGH-like_rpt"/>
</dbReference>
<dbReference type="InterPro" id="IPR012338">
    <property type="entry name" value="Beta-lactam/transpept-like"/>
</dbReference>
<keyword evidence="2" id="KW-0378">Hydrolase</keyword>
<dbReference type="InterPro" id="IPR001466">
    <property type="entry name" value="Beta-lactam-related"/>
</dbReference>
<dbReference type="Pfam" id="PF17660">
    <property type="entry name" value="BTRD1"/>
    <property type="match status" value="5"/>
</dbReference>
<dbReference type="RefSeq" id="WP_377255365.1">
    <property type="nucleotide sequence ID" value="NZ_JBHLUH010000058.1"/>
</dbReference>
<protein>
    <submittedName>
        <fullName evidence="2">Serine hydrolase</fullName>
    </submittedName>
</protein>
<reference evidence="2 3" key="1">
    <citation type="submission" date="2024-09" db="EMBL/GenBank/DDBJ databases">
        <authorList>
            <person name="Sun Q."/>
            <person name="Mori K."/>
        </authorList>
    </citation>
    <scope>NUCLEOTIDE SEQUENCE [LARGE SCALE GENOMIC DNA]</scope>
    <source>
        <strain evidence="2 3">TBRC 3947</strain>
    </source>
</reference>
<name>A0ABV6M9X2_9ACTN</name>
<accession>A0ABV6M9X2</accession>
<organism evidence="2 3">
    <name type="scientific">Phytohabitans kaempferiae</name>
    <dbReference type="NCBI Taxonomy" id="1620943"/>
    <lineage>
        <taxon>Bacteria</taxon>
        <taxon>Bacillati</taxon>
        <taxon>Actinomycetota</taxon>
        <taxon>Actinomycetes</taxon>
        <taxon>Micromonosporales</taxon>
        <taxon>Micromonosporaceae</taxon>
    </lineage>
</organism>
<feature type="domain" description="Beta-lactamase-related" evidence="1">
    <location>
        <begin position="324"/>
        <end position="661"/>
    </location>
</feature>
<dbReference type="Proteomes" id="UP001589867">
    <property type="component" value="Unassembled WGS sequence"/>
</dbReference>
<dbReference type="InterPro" id="IPR050789">
    <property type="entry name" value="Diverse_Enzym_Activities"/>
</dbReference>
<evidence type="ECO:0000313" key="3">
    <source>
        <dbReference type="Proteomes" id="UP001589867"/>
    </source>
</evidence>
<dbReference type="PANTHER" id="PTHR43283">
    <property type="entry name" value="BETA-LACTAMASE-RELATED"/>
    <property type="match status" value="1"/>
</dbReference>
<dbReference type="Gene3D" id="3.40.710.10">
    <property type="entry name" value="DD-peptidase/beta-lactamase superfamily"/>
    <property type="match status" value="1"/>
</dbReference>
<keyword evidence="3" id="KW-1185">Reference proteome</keyword>
<comment type="caution">
    <text evidence="2">The sequence shown here is derived from an EMBL/GenBank/DDBJ whole genome shotgun (WGS) entry which is preliminary data.</text>
</comment>
<dbReference type="Pfam" id="PF00144">
    <property type="entry name" value="Beta-lactamase"/>
    <property type="match status" value="1"/>
</dbReference>
<dbReference type="EMBL" id="JBHLUH010000058">
    <property type="protein sequence ID" value="MFC0531257.1"/>
    <property type="molecule type" value="Genomic_DNA"/>
</dbReference>
<evidence type="ECO:0000313" key="2">
    <source>
        <dbReference type="EMBL" id="MFC0531257.1"/>
    </source>
</evidence>
<proteinExistence type="predicted"/>
<sequence length="676" mass="75343">MIYLSKAWRRARRSRRRTRLAVAGVALAGVAAALVAGGPVANAHPGQPSAVFDPNEVGWAGLRDRTMVEFDQDLEEWGKRGFYPVDIEVDTFTGAPTFGGAFQYNVDKRAWLVDTVMTEDEYEAKFEQAKKDGLRLVDREVYLYKGEWHIGAAWVANKEKLGWHARFGLTLDEFDDYAKEQRGAKRIPIDFDMFKTSEGVRYGAIFLDNKENLDWHLHGDLSSAEFSTTFDEYDADGFRMLSFDSAPSDEQLYGGIWVENANDRGWRMRRAMTQHEYGNWWHNYVDQGYRQIFVGRYQVGSEVRYAAIWRQNNDRPDWRRKPQVDRIVEQEMAEDDVPGVAVAVMENGTFRYTRGFGRADIAEDEWMDSGHVMRWASVAKAVGGALTMRLHEQGELGALGRDSQAGDHFDDLPGHHEATLEQLASNRGCVRHYAGSKSSSLKATDPEQYEAEKDADALMAQTWYANATAAAYAFHDDPLRWYEGGVVHTDCEPGTRELYSTHGYTILGAALEGATGVGVKDLVRQEISDPLGLETLRQEELGGPPVRRAKIYSGAANAEADPDEITWKTLGGGLESDVRDMARFGTALIDGKIVNDTDHIWDGTAHNWGYAYGWNVGTDGGHRFASKSGGQLGSDAHLLLYPDDGIAIAVLINREELTNSADHGSAIAKQIGALMV</sequence>
<gene>
    <name evidence="2" type="ORF">ACFFIA_26805</name>
</gene>
<dbReference type="GO" id="GO:0016787">
    <property type="term" value="F:hydrolase activity"/>
    <property type="evidence" value="ECO:0007669"/>
    <property type="project" value="UniProtKB-KW"/>
</dbReference>
<evidence type="ECO:0000259" key="1">
    <source>
        <dbReference type="Pfam" id="PF00144"/>
    </source>
</evidence>
<dbReference type="SUPFAM" id="SSF56601">
    <property type="entry name" value="beta-lactamase/transpeptidase-like"/>
    <property type="match status" value="1"/>
</dbReference>